<protein>
    <submittedName>
        <fullName evidence="2">Putative lipoprotein</fullName>
    </submittedName>
</protein>
<organism evidence="2 3">
    <name type="scientific">Flavobacterium beibuense</name>
    <dbReference type="NCBI Taxonomy" id="657326"/>
    <lineage>
        <taxon>Bacteria</taxon>
        <taxon>Pseudomonadati</taxon>
        <taxon>Bacteroidota</taxon>
        <taxon>Flavobacteriia</taxon>
        <taxon>Flavobacteriales</taxon>
        <taxon>Flavobacteriaceae</taxon>
        <taxon>Flavobacterium</taxon>
    </lineage>
</organism>
<dbReference type="InterPro" id="IPR029046">
    <property type="entry name" value="LolA/LolB/LppX"/>
</dbReference>
<dbReference type="AlphaFoldDB" id="A0A444WDJ7"/>
<dbReference type="OrthoDB" id="849114at2"/>
<comment type="caution">
    <text evidence="2">The sequence shown here is derived from an EMBL/GenBank/DDBJ whole genome shotgun (WGS) entry which is preliminary data.</text>
</comment>
<dbReference type="EMBL" id="JUIW01000004">
    <property type="protein sequence ID" value="RYJ43879.1"/>
    <property type="molecule type" value="Genomic_DNA"/>
</dbReference>
<keyword evidence="1" id="KW-0732">Signal</keyword>
<proteinExistence type="predicted"/>
<dbReference type="Pfam" id="PF14125">
    <property type="entry name" value="DUF4292"/>
    <property type="match status" value="1"/>
</dbReference>
<keyword evidence="2" id="KW-0449">Lipoprotein</keyword>
<gene>
    <name evidence="2" type="ORF">NU09_1387</name>
</gene>
<accession>A0A444WDJ7</accession>
<dbReference type="Proteomes" id="UP000289775">
    <property type="component" value="Unassembled WGS sequence"/>
</dbReference>
<dbReference type="InterPro" id="IPR025634">
    <property type="entry name" value="DUF4292"/>
</dbReference>
<reference evidence="2 3" key="1">
    <citation type="submission" date="2014-12" db="EMBL/GenBank/DDBJ databases">
        <title>Genome sequence of Flavobacterium beibuense RSKm HC5.</title>
        <authorList>
            <person name="Kim J.F."/>
            <person name="Song J.Y."/>
            <person name="Kwak M.-J."/>
            <person name="Lee S.-W."/>
        </authorList>
    </citation>
    <scope>NUCLEOTIDE SEQUENCE [LARGE SCALE GENOMIC DNA]</scope>
    <source>
        <strain evidence="2 3">RSKm HC5</strain>
    </source>
</reference>
<dbReference type="Gene3D" id="2.50.20.10">
    <property type="entry name" value="Lipoprotein localisation LolA/LolB/LppX"/>
    <property type="match status" value="1"/>
</dbReference>
<dbReference type="RefSeq" id="WP_129750537.1">
    <property type="nucleotide sequence ID" value="NZ_JUIW01000004.1"/>
</dbReference>
<dbReference type="SUPFAM" id="SSF89392">
    <property type="entry name" value="Prokaryotic lipoproteins and lipoprotein localization factors"/>
    <property type="match status" value="1"/>
</dbReference>
<evidence type="ECO:0000313" key="2">
    <source>
        <dbReference type="EMBL" id="RYJ43879.1"/>
    </source>
</evidence>
<evidence type="ECO:0000256" key="1">
    <source>
        <dbReference type="ARBA" id="ARBA00022729"/>
    </source>
</evidence>
<name>A0A444WDJ7_9FLAO</name>
<dbReference type="PROSITE" id="PS51257">
    <property type="entry name" value="PROKAR_LIPOPROTEIN"/>
    <property type="match status" value="1"/>
</dbReference>
<evidence type="ECO:0000313" key="3">
    <source>
        <dbReference type="Proteomes" id="UP000289775"/>
    </source>
</evidence>
<sequence>MKKITVAVLLTLALVSCKSKQGLIAEKNANTEKTVKEIVKGHNDNPLDFNNLQIRASANYKGGGESYSFSLDIRVKKDEMIWVNASVLGFPVAKALVTPEKVTYYVNTQKEYFEGDYEMLSQWLGTDLDYNKVQNMLLGRAMDNLAEGKYKAGLQDGLYSLDGKEDYDIFKHFLFEGANFLLKQQVIEQGGYEPQKLTVNYPGYKEYGKTMLPTGLQAEAQKEDSVNVDIEYNNITFDKEDLRFTYNVPSGMKRINIE</sequence>
<keyword evidence="3" id="KW-1185">Reference proteome</keyword>